<reference evidence="3" key="1">
    <citation type="submission" date="2016-06" db="EMBL/GenBank/DDBJ databases">
        <authorList>
            <person name="Varghese N."/>
            <person name="Submissions Spin"/>
        </authorList>
    </citation>
    <scope>NUCLEOTIDE SEQUENCE [LARGE SCALE GENOMIC DNA]</scope>
    <source>
        <strain evidence="3">DSM 44100</strain>
    </source>
</reference>
<dbReference type="Proteomes" id="UP000198797">
    <property type="component" value="Unassembled WGS sequence"/>
</dbReference>
<dbReference type="EMBL" id="FMCU01000012">
    <property type="protein sequence ID" value="SCF38381.1"/>
    <property type="molecule type" value="Genomic_DNA"/>
</dbReference>
<proteinExistence type="predicted"/>
<evidence type="ECO:0000256" key="1">
    <source>
        <dbReference type="SAM" id="MobiDB-lite"/>
    </source>
</evidence>
<dbReference type="AlphaFoldDB" id="A0A1C4ZZV6"/>
<sequence length="413" mass="43734">MWASDNDGDAIGGVQVASVRRRGTTVTALLGLLLAVPACGPVAERQARELRVGYDSLDGTLAVWPPRGSLAGDATVTAAVTAAVRAWRSPIDDRAHLPSSGILWSGEVDGVPLALVAADVPGESASWLLQLTGRAGRYEVTRASEYTDPGYLTYADVLPLYLPDGRRYLTSGRVERLLGPDGRALMLTDGLTAKVQVPDCRAVPVTATLRATESLPRGRAADRLLDLGVATADPRYPLVRDETGSGRRALDGLDTCMLADEQGPFGSIPRRIGDRDAPRSAPESWPMEKVAVRAIGEMMLGGGADPGDLEQLTWETGAGTMTAVVYRPAGDGRPVVSPADRSNPLQTYVLPVPGQPLVVLTWRGNRDASLSVPPGTPRLVDRPGLVVVPMPAARQTFSLATAEKTYYRSAGGR</sequence>
<evidence type="ECO:0000313" key="2">
    <source>
        <dbReference type="EMBL" id="SCF38381.1"/>
    </source>
</evidence>
<evidence type="ECO:0000313" key="3">
    <source>
        <dbReference type="Proteomes" id="UP000198797"/>
    </source>
</evidence>
<organism evidence="2 3">
    <name type="scientific">Micromonospora matsumotoense</name>
    <dbReference type="NCBI Taxonomy" id="121616"/>
    <lineage>
        <taxon>Bacteria</taxon>
        <taxon>Bacillati</taxon>
        <taxon>Actinomycetota</taxon>
        <taxon>Actinomycetes</taxon>
        <taxon>Micromonosporales</taxon>
        <taxon>Micromonosporaceae</taxon>
        <taxon>Micromonospora</taxon>
    </lineage>
</organism>
<protein>
    <submittedName>
        <fullName evidence="2">Uncharacterized protein</fullName>
    </submittedName>
</protein>
<name>A0A1C4ZZV6_9ACTN</name>
<gene>
    <name evidence="2" type="ORF">GA0070216_11296</name>
</gene>
<accession>A0A1C4ZZV6</accession>
<feature type="region of interest" description="Disordered" evidence="1">
    <location>
        <begin position="264"/>
        <end position="283"/>
    </location>
</feature>
<keyword evidence="3" id="KW-1185">Reference proteome</keyword>